<comment type="caution">
    <text evidence="2">The sequence shown here is derived from an EMBL/GenBank/DDBJ whole genome shotgun (WGS) entry which is preliminary data.</text>
</comment>
<keyword evidence="3" id="KW-1185">Reference proteome</keyword>
<accession>A0A0L0CJN0</accession>
<evidence type="ECO:0000256" key="1">
    <source>
        <dbReference type="SAM" id="Phobius"/>
    </source>
</evidence>
<keyword evidence="1" id="KW-0812">Transmembrane</keyword>
<gene>
    <name evidence="2" type="ORF">FF38_05026</name>
</gene>
<dbReference type="Proteomes" id="UP000037069">
    <property type="component" value="Unassembled WGS sequence"/>
</dbReference>
<evidence type="ECO:0000313" key="3">
    <source>
        <dbReference type="Proteomes" id="UP000037069"/>
    </source>
</evidence>
<dbReference type="EMBL" id="JRES01000310">
    <property type="protein sequence ID" value="KNC32455.1"/>
    <property type="molecule type" value="Genomic_DNA"/>
</dbReference>
<keyword evidence="1" id="KW-1133">Transmembrane helix</keyword>
<dbReference type="AlphaFoldDB" id="A0A0L0CJN0"/>
<feature type="transmembrane region" description="Helical" evidence="1">
    <location>
        <begin position="132"/>
        <end position="153"/>
    </location>
</feature>
<protein>
    <submittedName>
        <fullName evidence="2">Uncharacterized protein</fullName>
    </submittedName>
</protein>
<keyword evidence="1" id="KW-0472">Membrane</keyword>
<organism evidence="2 3">
    <name type="scientific">Lucilia cuprina</name>
    <name type="common">Green bottle fly</name>
    <name type="synonym">Australian sheep blowfly</name>
    <dbReference type="NCBI Taxonomy" id="7375"/>
    <lineage>
        <taxon>Eukaryota</taxon>
        <taxon>Metazoa</taxon>
        <taxon>Ecdysozoa</taxon>
        <taxon>Arthropoda</taxon>
        <taxon>Hexapoda</taxon>
        <taxon>Insecta</taxon>
        <taxon>Pterygota</taxon>
        <taxon>Neoptera</taxon>
        <taxon>Endopterygota</taxon>
        <taxon>Diptera</taxon>
        <taxon>Brachycera</taxon>
        <taxon>Muscomorpha</taxon>
        <taxon>Oestroidea</taxon>
        <taxon>Calliphoridae</taxon>
        <taxon>Luciliinae</taxon>
        <taxon>Lucilia</taxon>
    </lineage>
</organism>
<reference evidence="2 3" key="1">
    <citation type="journal article" date="2015" name="Nat. Commun.">
        <title>Lucilia cuprina genome unlocks parasitic fly biology to underpin future interventions.</title>
        <authorList>
            <person name="Anstead C.A."/>
            <person name="Korhonen P.K."/>
            <person name="Young N.D."/>
            <person name="Hall R.S."/>
            <person name="Jex A.R."/>
            <person name="Murali S.C."/>
            <person name="Hughes D.S."/>
            <person name="Lee S.F."/>
            <person name="Perry T."/>
            <person name="Stroehlein A.J."/>
            <person name="Ansell B.R."/>
            <person name="Breugelmans B."/>
            <person name="Hofmann A."/>
            <person name="Qu J."/>
            <person name="Dugan S."/>
            <person name="Lee S.L."/>
            <person name="Chao H."/>
            <person name="Dinh H."/>
            <person name="Han Y."/>
            <person name="Doddapaneni H.V."/>
            <person name="Worley K.C."/>
            <person name="Muzny D.M."/>
            <person name="Ioannidis P."/>
            <person name="Waterhouse R.M."/>
            <person name="Zdobnov E.M."/>
            <person name="James P.J."/>
            <person name="Bagnall N.H."/>
            <person name="Kotze A.C."/>
            <person name="Gibbs R.A."/>
            <person name="Richards S."/>
            <person name="Batterham P."/>
            <person name="Gasser R.B."/>
        </authorList>
    </citation>
    <scope>NUCLEOTIDE SEQUENCE [LARGE SCALE GENOMIC DNA]</scope>
    <source>
        <strain evidence="2 3">LS</strain>
        <tissue evidence="2">Full body</tissue>
    </source>
</reference>
<name>A0A0L0CJN0_LUCCU</name>
<evidence type="ECO:0000313" key="2">
    <source>
        <dbReference type="EMBL" id="KNC32455.1"/>
    </source>
</evidence>
<sequence>MIELKFKYCYIILKKFYFLYKRKSVIFVSAVYNVHHCQSIRLCPQGTTCRNFPMSFTKWEQKRYSVCVYHVFSCFTCMDFDSYITCLSRIHRCARIFKPFFDVKALFKVNNINFEETNKETKYSNPKKAKQFLCSIICIIVSSLTTKLTMLYLKAYQTMPIKVQN</sequence>
<proteinExistence type="predicted"/>